<dbReference type="EMBL" id="UINC01140310">
    <property type="protein sequence ID" value="SVD27380.1"/>
    <property type="molecule type" value="Genomic_DNA"/>
</dbReference>
<protein>
    <submittedName>
        <fullName evidence="1">Uncharacterized protein</fullName>
    </submittedName>
</protein>
<gene>
    <name evidence="1" type="ORF">METZ01_LOCUS380234</name>
</gene>
<evidence type="ECO:0000313" key="1">
    <source>
        <dbReference type="EMBL" id="SVD27380.1"/>
    </source>
</evidence>
<organism evidence="1">
    <name type="scientific">marine metagenome</name>
    <dbReference type="NCBI Taxonomy" id="408172"/>
    <lineage>
        <taxon>unclassified sequences</taxon>
        <taxon>metagenomes</taxon>
        <taxon>ecological metagenomes</taxon>
    </lineage>
</organism>
<sequence length="212" mass="22252">EAKYIGQIGGWDDTDVDYGIKKISNSELSVKKMGGDDLNRPIDRLYVNVQKLGAVGEGVAFSNTFTADGTVSGFALDSSVPQAKDLLVTINGIIQRPIVDYTLSNNTGVYFNSALTSGFNVEARHLSLGPTGAPGPAGAGGVGSFAKDVFTGDGVVSGFTMGRSVSNILETTVYLNGLAQFPDDNYFVNGTSLTFTSGDIASGDLIMVRHTY</sequence>
<accession>A0A382TZA6</accession>
<name>A0A382TZA6_9ZZZZ</name>
<proteinExistence type="predicted"/>
<reference evidence="1" key="1">
    <citation type="submission" date="2018-05" db="EMBL/GenBank/DDBJ databases">
        <authorList>
            <person name="Lanie J.A."/>
            <person name="Ng W.-L."/>
            <person name="Kazmierczak K.M."/>
            <person name="Andrzejewski T.M."/>
            <person name="Davidsen T.M."/>
            <person name="Wayne K.J."/>
            <person name="Tettelin H."/>
            <person name="Glass J.I."/>
            <person name="Rusch D."/>
            <person name="Podicherti R."/>
            <person name="Tsui H.-C.T."/>
            <person name="Winkler M.E."/>
        </authorList>
    </citation>
    <scope>NUCLEOTIDE SEQUENCE</scope>
</reference>
<feature type="non-terminal residue" evidence="1">
    <location>
        <position position="1"/>
    </location>
</feature>
<dbReference type="AlphaFoldDB" id="A0A382TZA6"/>